<feature type="transmembrane region" description="Helical" evidence="6">
    <location>
        <begin position="188"/>
        <end position="207"/>
    </location>
</feature>
<evidence type="ECO:0000256" key="1">
    <source>
        <dbReference type="ARBA" id="ARBA00004141"/>
    </source>
</evidence>
<dbReference type="RefSeq" id="WP_094765354.1">
    <property type="nucleotide sequence ID" value="NZ_FUKQ01000044.1"/>
</dbReference>
<dbReference type="OrthoDB" id="3212530at2"/>
<evidence type="ECO:0000256" key="5">
    <source>
        <dbReference type="ARBA" id="ARBA00023136"/>
    </source>
</evidence>
<dbReference type="Proteomes" id="UP000188342">
    <property type="component" value="Unassembled WGS sequence"/>
</dbReference>
<name>A0A1R4K745_9ACTN</name>
<evidence type="ECO:0000313" key="8">
    <source>
        <dbReference type="Proteomes" id="UP000188342"/>
    </source>
</evidence>
<gene>
    <name evidence="7" type="ORF">FM114_11840</name>
</gene>
<evidence type="ECO:0000256" key="2">
    <source>
        <dbReference type="ARBA" id="ARBA00005268"/>
    </source>
</evidence>
<feature type="transmembrane region" description="Helical" evidence="6">
    <location>
        <begin position="114"/>
        <end position="137"/>
    </location>
</feature>
<dbReference type="EMBL" id="FUKQ01000044">
    <property type="protein sequence ID" value="SJN39945.1"/>
    <property type="molecule type" value="Genomic_DNA"/>
</dbReference>
<keyword evidence="5 6" id="KW-0472">Membrane</keyword>
<keyword evidence="3 6" id="KW-0812">Transmembrane</keyword>
<accession>A0A1R4K745</accession>
<evidence type="ECO:0000313" key="7">
    <source>
        <dbReference type="EMBL" id="SJN39945.1"/>
    </source>
</evidence>
<reference evidence="7 8" key="1">
    <citation type="submission" date="2017-02" db="EMBL/GenBank/DDBJ databases">
        <authorList>
            <person name="Peterson S.W."/>
        </authorList>
    </citation>
    <scope>NUCLEOTIDE SEQUENCE [LARGE SCALE GENOMIC DNA]</scope>
    <source>
        <strain evidence="7 8">LSP_Lj1</strain>
    </source>
</reference>
<dbReference type="AlphaFoldDB" id="A0A1R4K745"/>
<dbReference type="InterPro" id="IPR005226">
    <property type="entry name" value="UPF0014_fam"/>
</dbReference>
<dbReference type="PANTHER" id="PTHR30028:SF0">
    <property type="entry name" value="PROTEIN ALUMINUM SENSITIVE 3"/>
    <property type="match status" value="1"/>
</dbReference>
<keyword evidence="4 6" id="KW-1133">Transmembrane helix</keyword>
<proteinExistence type="inferred from homology"/>
<evidence type="ECO:0000256" key="4">
    <source>
        <dbReference type="ARBA" id="ARBA00022989"/>
    </source>
</evidence>
<comment type="similarity">
    <text evidence="2">Belongs to the UPF0014 family.</text>
</comment>
<protein>
    <submittedName>
        <fullName evidence="7">YbbM seven transmembrane helix protein</fullName>
    </submittedName>
</protein>
<dbReference type="PANTHER" id="PTHR30028">
    <property type="entry name" value="UPF0014 INNER MEMBRANE PROTEIN YBBM-RELATED"/>
    <property type="match status" value="1"/>
</dbReference>
<feature type="transmembrane region" description="Helical" evidence="6">
    <location>
        <begin position="42"/>
        <end position="75"/>
    </location>
</feature>
<evidence type="ECO:0000256" key="6">
    <source>
        <dbReference type="SAM" id="Phobius"/>
    </source>
</evidence>
<sequence length="252" mass="26342">MIVNLDWQLGLALVLLVTVAVLSSLRGGYKQESDVVVAASRAALQLAAVSVVIVFCLQHLWAASLFCLLMFAVAVRTTVKRTAAGNAWPWTALAMLCGVVPVLAIIFGTGTSPFSGAALVPIAGIVIGNMMTAHTLFGRRQFACLRENFPGYEAALSIGLQLPEAIKLVTESTAREALVPNLDTTRTVGLVTLPGAFVGVLLGGGSALQAGAAQVLVLVGIMAGQSVTVVMANELMQRGLLLPADLRERLHV</sequence>
<dbReference type="Pfam" id="PF03649">
    <property type="entry name" value="UPF0014"/>
    <property type="match status" value="1"/>
</dbReference>
<organism evidence="7 8">
    <name type="scientific">Luteococcus japonicus LSP_Lj1</name>
    <dbReference type="NCBI Taxonomy" id="1255658"/>
    <lineage>
        <taxon>Bacteria</taxon>
        <taxon>Bacillati</taxon>
        <taxon>Actinomycetota</taxon>
        <taxon>Actinomycetes</taxon>
        <taxon>Propionibacteriales</taxon>
        <taxon>Propionibacteriaceae</taxon>
        <taxon>Luteococcus</taxon>
    </lineage>
</organism>
<comment type="subcellular location">
    <subcellularLocation>
        <location evidence="1">Membrane</location>
        <topology evidence="1">Multi-pass membrane protein</topology>
    </subcellularLocation>
</comment>
<feature type="transmembrane region" description="Helical" evidence="6">
    <location>
        <begin position="87"/>
        <end position="108"/>
    </location>
</feature>
<keyword evidence="8" id="KW-1185">Reference proteome</keyword>
<feature type="transmembrane region" description="Helical" evidence="6">
    <location>
        <begin position="213"/>
        <end position="232"/>
    </location>
</feature>
<dbReference type="GO" id="GO:0005886">
    <property type="term" value="C:plasma membrane"/>
    <property type="evidence" value="ECO:0007669"/>
    <property type="project" value="TreeGrafter"/>
</dbReference>
<dbReference type="STRING" id="1255658.FM114_11840"/>
<evidence type="ECO:0000256" key="3">
    <source>
        <dbReference type="ARBA" id="ARBA00022692"/>
    </source>
</evidence>